<keyword evidence="2" id="KW-1185">Reference proteome</keyword>
<protein>
    <submittedName>
        <fullName evidence="1">Uncharacterized protein</fullName>
    </submittedName>
</protein>
<comment type="caution">
    <text evidence="1">The sequence shown here is derived from an EMBL/GenBank/DDBJ whole genome shotgun (WGS) entry which is preliminary data.</text>
</comment>
<organism evidence="1 2">
    <name type="scientific">Batillaria attramentaria</name>
    <dbReference type="NCBI Taxonomy" id="370345"/>
    <lineage>
        <taxon>Eukaryota</taxon>
        <taxon>Metazoa</taxon>
        <taxon>Spiralia</taxon>
        <taxon>Lophotrochozoa</taxon>
        <taxon>Mollusca</taxon>
        <taxon>Gastropoda</taxon>
        <taxon>Caenogastropoda</taxon>
        <taxon>Sorbeoconcha</taxon>
        <taxon>Cerithioidea</taxon>
        <taxon>Batillariidae</taxon>
        <taxon>Batillaria</taxon>
    </lineage>
</organism>
<sequence>MGELDPIGNQFKRSFYPHTQMLAGRKSCHTELCSPVWSFCLDFAATEDIERQSKDTLHRNFHLQFSSLALLRQFDSRSGNTRIRPNRQRSNLFDSG</sequence>
<evidence type="ECO:0000313" key="2">
    <source>
        <dbReference type="Proteomes" id="UP001519460"/>
    </source>
</evidence>
<dbReference type="Proteomes" id="UP001519460">
    <property type="component" value="Unassembled WGS sequence"/>
</dbReference>
<dbReference type="AlphaFoldDB" id="A0ABD0KD02"/>
<name>A0ABD0KD02_9CAEN</name>
<dbReference type="EMBL" id="JACVVK020000203">
    <property type="protein sequence ID" value="KAK7484866.1"/>
    <property type="molecule type" value="Genomic_DNA"/>
</dbReference>
<gene>
    <name evidence="1" type="ORF">BaRGS_00023909</name>
</gene>
<accession>A0ABD0KD02</accession>
<evidence type="ECO:0000313" key="1">
    <source>
        <dbReference type="EMBL" id="KAK7484866.1"/>
    </source>
</evidence>
<reference evidence="1 2" key="1">
    <citation type="journal article" date="2023" name="Sci. Data">
        <title>Genome assembly of the Korean intertidal mud-creeper Batillaria attramentaria.</title>
        <authorList>
            <person name="Patra A.K."/>
            <person name="Ho P.T."/>
            <person name="Jun S."/>
            <person name="Lee S.J."/>
            <person name="Kim Y."/>
            <person name="Won Y.J."/>
        </authorList>
    </citation>
    <scope>NUCLEOTIDE SEQUENCE [LARGE SCALE GENOMIC DNA]</scope>
    <source>
        <strain evidence="1">Wonlab-2016</strain>
    </source>
</reference>
<proteinExistence type="predicted"/>